<dbReference type="EMBL" id="JXJU01000024">
    <property type="protein sequence ID" value="PCR98757.1"/>
    <property type="molecule type" value="Genomic_DNA"/>
</dbReference>
<dbReference type="RefSeq" id="WP_096819179.1">
    <property type="nucleotide sequence ID" value="NZ_JXJU01000024.1"/>
</dbReference>
<dbReference type="SUPFAM" id="SSF141371">
    <property type="entry name" value="PilZ domain-like"/>
    <property type="match status" value="1"/>
</dbReference>
<evidence type="ECO:0000259" key="8">
    <source>
        <dbReference type="Pfam" id="PF07238"/>
    </source>
</evidence>
<keyword evidence="6 7" id="KW-0472">Membrane</keyword>
<dbReference type="STRING" id="1291764.GCA_001311235_03115"/>
<dbReference type="Pfam" id="PF07238">
    <property type="entry name" value="PilZ"/>
    <property type="match status" value="1"/>
</dbReference>
<dbReference type="GO" id="GO:0035438">
    <property type="term" value="F:cyclic-di-GMP binding"/>
    <property type="evidence" value="ECO:0007669"/>
    <property type="project" value="InterPro"/>
</dbReference>
<name>A0A2A5RI47_9LACT</name>
<evidence type="ECO:0000256" key="3">
    <source>
        <dbReference type="ARBA" id="ARBA00022679"/>
    </source>
</evidence>
<dbReference type="AlphaFoldDB" id="A0A2A5RI47"/>
<dbReference type="InterPro" id="IPR029044">
    <property type="entry name" value="Nucleotide-diphossugar_trans"/>
</dbReference>
<organism evidence="10 11">
    <name type="scientific">Lactococcus fujiensis JCM 16395</name>
    <dbReference type="NCBI Taxonomy" id="1291764"/>
    <lineage>
        <taxon>Bacteria</taxon>
        <taxon>Bacillati</taxon>
        <taxon>Bacillota</taxon>
        <taxon>Bacilli</taxon>
        <taxon>Lactobacillales</taxon>
        <taxon>Streptococcaceae</taxon>
        <taxon>Lactococcus</taxon>
    </lineage>
</organism>
<evidence type="ECO:0000256" key="6">
    <source>
        <dbReference type="ARBA" id="ARBA00023136"/>
    </source>
</evidence>
<dbReference type="Pfam" id="PF13632">
    <property type="entry name" value="Glyco_trans_2_3"/>
    <property type="match status" value="1"/>
</dbReference>
<dbReference type="PANTHER" id="PTHR43867:SF2">
    <property type="entry name" value="CELLULOSE SYNTHASE CATALYTIC SUBUNIT A [UDP-FORMING]"/>
    <property type="match status" value="1"/>
</dbReference>
<gene>
    <name evidence="10" type="ORF">RT41_GL000917</name>
</gene>
<protein>
    <submittedName>
        <fullName evidence="10">Glycosyl transferase</fullName>
    </submittedName>
</protein>
<evidence type="ECO:0000313" key="11">
    <source>
        <dbReference type="Proteomes" id="UP000218181"/>
    </source>
</evidence>
<keyword evidence="11" id="KW-1185">Reference proteome</keyword>
<feature type="domain" description="PilZ" evidence="8">
    <location>
        <begin position="506"/>
        <end position="601"/>
    </location>
</feature>
<evidence type="ECO:0000313" key="10">
    <source>
        <dbReference type="EMBL" id="PCR98757.1"/>
    </source>
</evidence>
<dbReference type="InterPro" id="IPR009875">
    <property type="entry name" value="PilZ_domain"/>
</dbReference>
<proteinExistence type="predicted"/>
<evidence type="ECO:0000256" key="4">
    <source>
        <dbReference type="ARBA" id="ARBA00022692"/>
    </source>
</evidence>
<keyword evidence="2" id="KW-0328">Glycosyltransferase</keyword>
<accession>A0A2A5RI47</accession>
<feature type="transmembrane region" description="Helical" evidence="7">
    <location>
        <begin position="7"/>
        <end position="28"/>
    </location>
</feature>
<dbReference type="Proteomes" id="UP000218181">
    <property type="component" value="Unassembled WGS sequence"/>
</dbReference>
<dbReference type="SUPFAM" id="SSF53448">
    <property type="entry name" value="Nucleotide-diphospho-sugar transferases"/>
    <property type="match status" value="1"/>
</dbReference>
<feature type="transmembrane region" description="Helical" evidence="7">
    <location>
        <begin position="474"/>
        <end position="500"/>
    </location>
</feature>
<dbReference type="OrthoDB" id="9766299at2"/>
<comment type="subcellular location">
    <subcellularLocation>
        <location evidence="1">Membrane</location>
        <topology evidence="1">Multi-pass membrane protein</topology>
    </subcellularLocation>
</comment>
<sequence length="741" mass="86201">MIKNKLLTKIIILISFLSTLTYLTWRIFFTIPFHDSPFAWIFGIILWISEVGSSFTAFVLIFNKNKEFHLKKPNPSELQYPDIDIFIATHNEDENIVYKTVNACVNLIYPDPSKIHIFICDDTNRANMKKLAHDFKIGYMGMDNNKQAKSGNLNNALSKTSSPYIATFDADMIPFKNFLMETVPYFLKDGVSKDGRKIGLIQTPQSFYNADIFQFHLFSEENLPNEQDFFSKSVNVLNNIRGAAVYTGSNTLLSRQAIEDAGRFPTETITEDFELGVRMNIAGYSNYSTEEPMASGLTPTSLRSVIKQRIRWGRGVIRSSYNTNIFFNKNLTLGQRIVYINGFLYWSSFFRRLLYIVAPILFTVFHIRIVIANVWLLLFFWLPSYVLTRSAMSDVNDNYRSQTWGEIVETIFSPYLVFPLLLELLGIKEKSFKVTSKQQEDISWDYQLALPYIILWVLSVYGLITFNMNKFGLALFYGSVISFWLIHHIINLTFAIFVTIGRPIYRSDERFLVNDNARVKLLDTWYPITLHDVSENGLSFISSPPLYIKDKCTIEIKNIDETFLIDCRVIRVVQKDDQWLYGMRISQPSEEIKRKYLQFVFSGPNGYLTDHRNAWITVMDDLTENIVRRLELRKNMLLKNTKKVFLLNPRIDVNYPIEILKEKGMITKFSNEQLTCRFKFNVPSRGDVSLILFDQPLVLSEFKKNTLKNEVTYKIVNFNNINSNEMQQLYLKLWGDKIAIN</sequence>
<feature type="transmembrane region" description="Helical" evidence="7">
    <location>
        <begin position="353"/>
        <end position="382"/>
    </location>
</feature>
<keyword evidence="3 10" id="KW-0808">Transferase</keyword>
<dbReference type="GO" id="GO:0005886">
    <property type="term" value="C:plasma membrane"/>
    <property type="evidence" value="ECO:0007669"/>
    <property type="project" value="TreeGrafter"/>
</dbReference>
<evidence type="ECO:0000256" key="2">
    <source>
        <dbReference type="ARBA" id="ARBA00022676"/>
    </source>
</evidence>
<feature type="transmembrane region" description="Helical" evidence="7">
    <location>
        <begin position="40"/>
        <end position="62"/>
    </location>
</feature>
<feature type="domain" description="Glycosyltransferase 2-like" evidence="9">
    <location>
        <begin position="164"/>
        <end position="380"/>
    </location>
</feature>
<feature type="transmembrane region" description="Helical" evidence="7">
    <location>
        <begin position="407"/>
        <end position="427"/>
    </location>
</feature>
<reference evidence="10 11" key="1">
    <citation type="submission" date="2014-12" db="EMBL/GenBank/DDBJ databases">
        <title>Draft genome sequences of 10 type strains of Lactococcus.</title>
        <authorList>
            <person name="Sun Z."/>
            <person name="Zhong Z."/>
            <person name="Liu W."/>
            <person name="Zhang W."/>
            <person name="Zhang H."/>
        </authorList>
    </citation>
    <scope>NUCLEOTIDE SEQUENCE [LARGE SCALE GENOMIC DNA]</scope>
    <source>
        <strain evidence="10 11">JCM 16395</strain>
    </source>
</reference>
<evidence type="ECO:0000256" key="1">
    <source>
        <dbReference type="ARBA" id="ARBA00004141"/>
    </source>
</evidence>
<dbReference type="InterPro" id="IPR001173">
    <property type="entry name" value="Glyco_trans_2-like"/>
</dbReference>
<comment type="caution">
    <text evidence="10">The sequence shown here is derived from an EMBL/GenBank/DDBJ whole genome shotgun (WGS) entry which is preliminary data.</text>
</comment>
<keyword evidence="4 7" id="KW-0812">Transmembrane</keyword>
<keyword evidence="5 7" id="KW-1133">Transmembrane helix</keyword>
<dbReference type="Gene3D" id="2.40.10.220">
    <property type="entry name" value="predicted glycosyltransferase like domains"/>
    <property type="match status" value="1"/>
</dbReference>
<evidence type="ECO:0000256" key="7">
    <source>
        <dbReference type="SAM" id="Phobius"/>
    </source>
</evidence>
<evidence type="ECO:0000256" key="5">
    <source>
        <dbReference type="ARBA" id="ARBA00022989"/>
    </source>
</evidence>
<dbReference type="GO" id="GO:0016758">
    <property type="term" value="F:hexosyltransferase activity"/>
    <property type="evidence" value="ECO:0007669"/>
    <property type="project" value="TreeGrafter"/>
</dbReference>
<dbReference type="CDD" id="cd06421">
    <property type="entry name" value="CESA_CelA_like"/>
    <property type="match status" value="1"/>
</dbReference>
<dbReference type="PANTHER" id="PTHR43867">
    <property type="entry name" value="CELLULOSE SYNTHASE CATALYTIC SUBUNIT A [UDP-FORMING]"/>
    <property type="match status" value="1"/>
</dbReference>
<dbReference type="Gene3D" id="3.90.550.10">
    <property type="entry name" value="Spore Coat Polysaccharide Biosynthesis Protein SpsA, Chain A"/>
    <property type="match status" value="1"/>
</dbReference>
<evidence type="ECO:0000259" key="9">
    <source>
        <dbReference type="Pfam" id="PF13632"/>
    </source>
</evidence>
<dbReference type="InterPro" id="IPR050321">
    <property type="entry name" value="Glycosyltr_2/OpgH_subfam"/>
</dbReference>
<feature type="transmembrane region" description="Helical" evidence="7">
    <location>
        <begin position="448"/>
        <end position="468"/>
    </location>
</feature>